<accession>A0A929WW17</accession>
<evidence type="ECO:0000313" key="1">
    <source>
        <dbReference type="EMBL" id="MBF0966418.1"/>
    </source>
</evidence>
<reference evidence="1" key="1">
    <citation type="submission" date="2020-04" db="EMBL/GenBank/DDBJ databases">
        <title>Deep metagenomics examines the oral microbiome during advanced dental caries in children, revealing novel taxa and co-occurrences with host molecules.</title>
        <authorList>
            <person name="Baker J.L."/>
            <person name="Morton J.T."/>
            <person name="Dinis M."/>
            <person name="Alvarez R."/>
            <person name="Tran N.C."/>
            <person name="Knight R."/>
            <person name="Edlund A."/>
        </authorList>
    </citation>
    <scope>NUCLEOTIDE SEQUENCE</scope>
    <source>
        <strain evidence="1">JCVI_30_bin.13</strain>
    </source>
</reference>
<dbReference type="AlphaFoldDB" id="A0A929WW17"/>
<comment type="caution">
    <text evidence="1">The sequence shown here is derived from an EMBL/GenBank/DDBJ whole genome shotgun (WGS) entry which is preliminary data.</text>
</comment>
<feature type="non-terminal residue" evidence="1">
    <location>
        <position position="1"/>
    </location>
</feature>
<gene>
    <name evidence="1" type="ORF">HXK09_04535</name>
</gene>
<name>A0A929WW17_9ACTO</name>
<organism evidence="1 2">
    <name type="scientific">Actinomyces bouchesdurhonensis</name>
    <dbReference type="NCBI Taxonomy" id="1852361"/>
    <lineage>
        <taxon>Bacteria</taxon>
        <taxon>Bacillati</taxon>
        <taxon>Actinomycetota</taxon>
        <taxon>Actinomycetes</taxon>
        <taxon>Actinomycetales</taxon>
        <taxon>Actinomycetaceae</taxon>
        <taxon>Actinomyces</taxon>
    </lineage>
</organism>
<proteinExistence type="predicted"/>
<protein>
    <submittedName>
        <fullName evidence="1">Uncharacterized protein</fullName>
    </submittedName>
</protein>
<dbReference type="EMBL" id="JABZGF010000108">
    <property type="protein sequence ID" value="MBF0966418.1"/>
    <property type="molecule type" value="Genomic_DNA"/>
</dbReference>
<sequence length="230" mass="23790">ASAVIGSGAGAAVVVPVDEAHQAPQLINPATGELTTLGEAPSTSGPRVSRVTLASDGVLVASEKESIAYNTAGEVVGTVGAGWELDRFPASDRALPSVADVEAFLTQGGAQWTTATVERPYSSDVNGHLLTVSPTSGNSARTINPGESFSDHAMTDPWSAAQVRASADGNALFVQCLPSSPTGPFFFGMEREMTYVSPELDEATNLTWIFDDLLVGARSGEVIAVTPRTP</sequence>
<dbReference type="Proteomes" id="UP000759246">
    <property type="component" value="Unassembled WGS sequence"/>
</dbReference>
<evidence type="ECO:0000313" key="2">
    <source>
        <dbReference type="Proteomes" id="UP000759246"/>
    </source>
</evidence>